<dbReference type="InterPro" id="IPR008965">
    <property type="entry name" value="CBM2/CBM3_carb-bd_dom_sf"/>
</dbReference>
<dbReference type="STRING" id="1798325.A2834_02800"/>
<feature type="region of interest" description="Disordered" evidence="1">
    <location>
        <begin position="376"/>
        <end position="427"/>
    </location>
</feature>
<gene>
    <name evidence="4" type="ORF">A2834_02800</name>
</gene>
<dbReference type="CDD" id="cd08547">
    <property type="entry name" value="Type_II_cohesin"/>
    <property type="match status" value="1"/>
</dbReference>
<dbReference type="GO" id="GO:0000272">
    <property type="term" value="P:polysaccharide catabolic process"/>
    <property type="evidence" value="ECO:0007669"/>
    <property type="project" value="InterPro"/>
</dbReference>
<evidence type="ECO:0000259" key="3">
    <source>
        <dbReference type="Pfam" id="PF00963"/>
    </source>
</evidence>
<organism evidence="4 5">
    <name type="scientific">Candidatus Giovannonibacteria bacterium RIFCSPHIGHO2_01_FULL_45_23</name>
    <dbReference type="NCBI Taxonomy" id="1798325"/>
    <lineage>
        <taxon>Bacteria</taxon>
        <taxon>Candidatus Giovannoniibacteriota</taxon>
    </lineage>
</organism>
<dbReference type="SUPFAM" id="SSF49384">
    <property type="entry name" value="Carbohydrate-binding domain"/>
    <property type="match status" value="1"/>
</dbReference>
<keyword evidence="2" id="KW-1133">Transmembrane helix</keyword>
<keyword evidence="2" id="KW-0812">Transmembrane</keyword>
<comment type="caution">
    <text evidence="4">The sequence shown here is derived from an EMBL/GenBank/DDBJ whole genome shotgun (WGS) entry which is preliminary data.</text>
</comment>
<dbReference type="Pfam" id="PF00963">
    <property type="entry name" value="Cohesin"/>
    <property type="match status" value="1"/>
</dbReference>
<protein>
    <recommendedName>
        <fullName evidence="3">Cohesin domain-containing protein</fullName>
    </recommendedName>
</protein>
<dbReference type="EMBL" id="MFHD01000020">
    <property type="protein sequence ID" value="OGF62285.1"/>
    <property type="molecule type" value="Genomic_DNA"/>
</dbReference>
<feature type="compositionally biased region" description="Acidic residues" evidence="1">
    <location>
        <begin position="380"/>
        <end position="390"/>
    </location>
</feature>
<feature type="transmembrane region" description="Helical" evidence="2">
    <location>
        <begin position="304"/>
        <end position="327"/>
    </location>
</feature>
<evidence type="ECO:0000313" key="4">
    <source>
        <dbReference type="EMBL" id="OGF62285.1"/>
    </source>
</evidence>
<proteinExistence type="predicted"/>
<dbReference type="GO" id="GO:0030246">
    <property type="term" value="F:carbohydrate binding"/>
    <property type="evidence" value="ECO:0007669"/>
    <property type="project" value="InterPro"/>
</dbReference>
<keyword evidence="2" id="KW-0472">Membrane</keyword>
<reference evidence="4 5" key="1">
    <citation type="journal article" date="2016" name="Nat. Commun.">
        <title>Thousands of microbial genomes shed light on interconnected biogeochemical processes in an aquifer system.</title>
        <authorList>
            <person name="Anantharaman K."/>
            <person name="Brown C.T."/>
            <person name="Hug L.A."/>
            <person name="Sharon I."/>
            <person name="Castelle C.J."/>
            <person name="Probst A.J."/>
            <person name="Thomas B.C."/>
            <person name="Singh A."/>
            <person name="Wilkins M.J."/>
            <person name="Karaoz U."/>
            <person name="Brodie E.L."/>
            <person name="Williams K.H."/>
            <person name="Hubbard S.S."/>
            <person name="Banfield J.F."/>
        </authorList>
    </citation>
    <scope>NUCLEOTIDE SEQUENCE [LARGE SCALE GENOMIC DNA]</scope>
</reference>
<name>A0A1F5VFT8_9BACT</name>
<dbReference type="Gene3D" id="2.60.40.680">
    <property type="match status" value="1"/>
</dbReference>
<feature type="compositionally biased region" description="Basic and acidic residues" evidence="1">
    <location>
        <begin position="416"/>
        <end position="427"/>
    </location>
</feature>
<dbReference type="AlphaFoldDB" id="A0A1F5VFT8"/>
<evidence type="ECO:0000313" key="5">
    <source>
        <dbReference type="Proteomes" id="UP000179251"/>
    </source>
</evidence>
<dbReference type="Proteomes" id="UP000179251">
    <property type="component" value="Unassembled WGS sequence"/>
</dbReference>
<feature type="domain" description="Cohesin" evidence="3">
    <location>
        <begin position="48"/>
        <end position="155"/>
    </location>
</feature>
<evidence type="ECO:0000256" key="1">
    <source>
        <dbReference type="SAM" id="MobiDB-lite"/>
    </source>
</evidence>
<dbReference type="InterPro" id="IPR002102">
    <property type="entry name" value="Cohesin_dom"/>
</dbReference>
<sequence length="427" mass="47237">MTNVFITVTNKKFFSVFFRVGLLFVLFSVWPLLAAAQATLFISPSSGAYRTGELFSVLVSVNTGGQAINAASAVVNFDNARLDITSIGYAQSIFNLWTDEPKFSNAAGTVRFSGGLPNPGFIGSSGSVLRITFKPKAAGQAPVVFSSGSVLANDGKGTNILDAMRGALFTITSAVEKPSAPAPAPAAKPVFEEVEKPLAPPTITEWPKELEAGQVLSVKGLGYPNGKILIAVQKGLDDPRVDERFAGSDGRFNYTYGKTVETGLYRLWAKNVSPDGVVSASSDIVTIEITAPLFFRIGTIALNYASIIITLLALILLLILIMLWIWWRVRKWQERQGIEIHEAEKSLHEGFEKLQSGLRKYMRYLTATKSIEDIKRREGETEEELEEELKDIESDIEKEIEDVEEISERKKHKHYGHEDYDHSRDRR</sequence>
<evidence type="ECO:0000256" key="2">
    <source>
        <dbReference type="SAM" id="Phobius"/>
    </source>
</evidence>
<accession>A0A1F5VFT8</accession>